<dbReference type="Gramene" id="GBG90597">
    <property type="protein sequence ID" value="GBG90597"/>
    <property type="gene ID" value="CBR_g50940"/>
</dbReference>
<protein>
    <submittedName>
        <fullName evidence="2">Uncharacterized protein</fullName>
    </submittedName>
</protein>
<feature type="region of interest" description="Disordered" evidence="1">
    <location>
        <begin position="84"/>
        <end position="135"/>
    </location>
</feature>
<dbReference type="Pfam" id="PF07004">
    <property type="entry name" value="SHIPPO-rpt"/>
    <property type="match status" value="10"/>
</dbReference>
<evidence type="ECO:0000256" key="1">
    <source>
        <dbReference type="SAM" id="MobiDB-lite"/>
    </source>
</evidence>
<comment type="caution">
    <text evidence="2">The sequence shown here is derived from an EMBL/GenBank/DDBJ whole genome shotgun (WGS) entry which is preliminary data.</text>
</comment>
<evidence type="ECO:0000313" key="2">
    <source>
        <dbReference type="EMBL" id="GBG90597.1"/>
    </source>
</evidence>
<dbReference type="OMA" id="NIYAQSF"/>
<dbReference type="Proteomes" id="UP000265515">
    <property type="component" value="Unassembled WGS sequence"/>
</dbReference>
<dbReference type="PANTHER" id="PTHR21580">
    <property type="entry name" value="SHIPPO-1-RELATED"/>
    <property type="match status" value="1"/>
</dbReference>
<sequence>MDAISEERRRARRSPSPPTRVLSGATLGALDSNGKAIYGVPGPGTYDSVSTFGRQPVLSSAPTYKFGIICSKKVYVSVLHDKDTAGHESPGPSQYTPGPGLFQVKPRPPSFTFGSEEREKRQVGTTPGPGAYSPRGGKDAAAYSFWHGSQRPSFQEIERAVKRRTPGPGSHSPRYDLKLRRAPCYVFCSPTEPGTNRSRLEATRVFISGVHAQSGPSVLYKKEFAKGGHGYTLEPTTPGPGAYSVPTVFPIAEHTRLTDKSEAMRSPPQMHFGSARRVPLTHSKLYSGGDFIEPGMISPGPVHDIPSTFGRSHPTVKFGSGKRFFSSKWLKAKGRVKDLGPVVGASPEFVKELYGAFGPGPAKYNCGRQKNPDGTLKDIPAVKFGSEERPSLAKSGKYSKWIPGPGAYFPKKEPESLGHKCNDPGFTQVPSYSIASCLRTNFVPPGAEELPGPGTYETDTGFVIKDVRKETAPSFGFGRKPKKAKRRGKQPGPGAYTPHTASTFGRSGPAFSFGIKNAPPHSSSTLTFSRGQETVKALLLDRKAREFVGAMFRGNNRKRLSADEEALLASQSVPRQLNQRDAYFAEFDTPGPGSYTFGVDHAWKAMITTKPPGYKFGTSEKFDRKLMQGNPSPGPGAYVVTKDALVRTSSYKSPPGMKFGTGLRPPLATVVF</sequence>
<feature type="region of interest" description="Disordered" evidence="1">
    <location>
        <begin position="1"/>
        <end position="27"/>
    </location>
</feature>
<proteinExistence type="predicted"/>
<dbReference type="InterPro" id="IPR010736">
    <property type="entry name" value="SHIPPO-rpt"/>
</dbReference>
<dbReference type="OrthoDB" id="406368at2759"/>
<organism evidence="2 3">
    <name type="scientific">Chara braunii</name>
    <name type="common">Braun's stonewort</name>
    <dbReference type="NCBI Taxonomy" id="69332"/>
    <lineage>
        <taxon>Eukaryota</taxon>
        <taxon>Viridiplantae</taxon>
        <taxon>Streptophyta</taxon>
        <taxon>Charophyceae</taxon>
        <taxon>Charales</taxon>
        <taxon>Characeae</taxon>
        <taxon>Chara</taxon>
    </lineage>
</organism>
<reference evidence="2 3" key="1">
    <citation type="journal article" date="2018" name="Cell">
        <title>The Chara Genome: Secondary Complexity and Implications for Plant Terrestrialization.</title>
        <authorList>
            <person name="Nishiyama T."/>
            <person name="Sakayama H."/>
            <person name="Vries J.D."/>
            <person name="Buschmann H."/>
            <person name="Saint-Marcoux D."/>
            <person name="Ullrich K.K."/>
            <person name="Haas F.B."/>
            <person name="Vanderstraeten L."/>
            <person name="Becker D."/>
            <person name="Lang D."/>
            <person name="Vosolsobe S."/>
            <person name="Rombauts S."/>
            <person name="Wilhelmsson P.K.I."/>
            <person name="Janitza P."/>
            <person name="Kern R."/>
            <person name="Heyl A."/>
            <person name="Rumpler F."/>
            <person name="Villalobos L.I.A.C."/>
            <person name="Clay J.M."/>
            <person name="Skokan R."/>
            <person name="Toyoda A."/>
            <person name="Suzuki Y."/>
            <person name="Kagoshima H."/>
            <person name="Schijlen E."/>
            <person name="Tajeshwar N."/>
            <person name="Catarino B."/>
            <person name="Hetherington A.J."/>
            <person name="Saltykova A."/>
            <person name="Bonnot C."/>
            <person name="Breuninger H."/>
            <person name="Symeonidi A."/>
            <person name="Radhakrishnan G.V."/>
            <person name="Van Nieuwerburgh F."/>
            <person name="Deforce D."/>
            <person name="Chang C."/>
            <person name="Karol K.G."/>
            <person name="Hedrich R."/>
            <person name="Ulvskov P."/>
            <person name="Glockner G."/>
            <person name="Delwiche C.F."/>
            <person name="Petrasek J."/>
            <person name="Van de Peer Y."/>
            <person name="Friml J."/>
            <person name="Beilby M."/>
            <person name="Dolan L."/>
            <person name="Kohara Y."/>
            <person name="Sugano S."/>
            <person name="Fujiyama A."/>
            <person name="Delaux P.-M."/>
            <person name="Quint M."/>
            <person name="TheiBen G."/>
            <person name="Hagemann M."/>
            <person name="Harholt J."/>
            <person name="Dunand C."/>
            <person name="Zachgo S."/>
            <person name="Langdale J."/>
            <person name="Maumus F."/>
            <person name="Straeten D.V.D."/>
            <person name="Gould S.B."/>
            <person name="Rensing S.A."/>
        </authorList>
    </citation>
    <scope>NUCLEOTIDE SEQUENCE [LARGE SCALE GENOMIC DNA]</scope>
    <source>
        <strain evidence="2 3">S276</strain>
    </source>
</reference>
<keyword evidence="3" id="KW-1185">Reference proteome</keyword>
<accession>A0A388M7M7</accession>
<name>A0A388M7M7_CHABU</name>
<dbReference type="PANTHER" id="PTHR21580:SF59">
    <property type="entry name" value="DUF4005 DOMAIN-CONTAINING PROTEIN"/>
    <property type="match status" value="1"/>
</dbReference>
<gene>
    <name evidence="2" type="ORF">CBR_g50940</name>
</gene>
<dbReference type="EMBL" id="BFEA01000824">
    <property type="protein sequence ID" value="GBG90597.1"/>
    <property type="molecule type" value="Genomic_DNA"/>
</dbReference>
<dbReference type="AlphaFoldDB" id="A0A388M7M7"/>
<dbReference type="InterPro" id="IPR051291">
    <property type="entry name" value="CIMAP"/>
</dbReference>
<evidence type="ECO:0000313" key="3">
    <source>
        <dbReference type="Proteomes" id="UP000265515"/>
    </source>
</evidence>
<feature type="region of interest" description="Disordered" evidence="1">
    <location>
        <begin position="473"/>
        <end position="503"/>
    </location>
</feature>
<feature type="compositionally biased region" description="Basic residues" evidence="1">
    <location>
        <begin position="479"/>
        <end position="489"/>
    </location>
</feature>